<evidence type="ECO:0000259" key="5">
    <source>
        <dbReference type="SMART" id="SM00644"/>
    </source>
</evidence>
<feature type="domain" description="N-acetylmuramoyl-L-alanine amidase" evidence="5">
    <location>
        <begin position="60"/>
        <end position="193"/>
    </location>
</feature>
<dbReference type="PANTHER" id="PTHR30417">
    <property type="entry name" value="N-ACETYLMURAMOYL-L-ALANINE AMIDASE AMID"/>
    <property type="match status" value="1"/>
</dbReference>
<sequence length="272" mass="30616">MKTHYSLFISLSALLVACSPKPYQEAKKIQEEKVQQVAQKMDVNLAPVLVDSLGNTIPSSYIPTVNFGSRKPDFVIIHHTAQDSLALTIKTFTLERTQVSAHYVIGRDGQVVQMLNDELRAWHAGLSKWGNNVDMNSCSIGIELDNNGLEPFSDPQINSLMILLAKLKTTYNIPTANFIGHSDVAPKRKQDPSILFPWKKLADNGFGLWYKTPDMPPSADFDIENALRRIGYDTSDLPAAIIAFKRHFVQIDLNPTMGDWDKCVLYNLYKKY</sequence>
<evidence type="ECO:0000256" key="4">
    <source>
        <dbReference type="ARBA" id="ARBA00023316"/>
    </source>
</evidence>
<gene>
    <name evidence="6" type="ORF">I5M32_07000</name>
</gene>
<keyword evidence="4" id="KW-0961">Cell wall biogenesis/degradation</keyword>
<name>A0ABS1BIJ2_9SPHI</name>
<dbReference type="Gene3D" id="3.40.80.10">
    <property type="entry name" value="Peptidoglycan recognition protein-like"/>
    <property type="match status" value="1"/>
</dbReference>
<organism evidence="6 7">
    <name type="scientific">Pedobacter segetis</name>
    <dbReference type="NCBI Taxonomy" id="2793069"/>
    <lineage>
        <taxon>Bacteria</taxon>
        <taxon>Pseudomonadati</taxon>
        <taxon>Bacteroidota</taxon>
        <taxon>Sphingobacteriia</taxon>
        <taxon>Sphingobacteriales</taxon>
        <taxon>Sphingobacteriaceae</taxon>
        <taxon>Pedobacter</taxon>
    </lineage>
</organism>
<dbReference type="PANTHER" id="PTHR30417:SF1">
    <property type="entry name" value="N-ACETYLMURAMOYL-L-ALANINE AMIDASE AMID"/>
    <property type="match status" value="1"/>
</dbReference>
<dbReference type="Proteomes" id="UP000660024">
    <property type="component" value="Unassembled WGS sequence"/>
</dbReference>
<dbReference type="InterPro" id="IPR051206">
    <property type="entry name" value="NAMLAA_amidase_2"/>
</dbReference>
<keyword evidence="7" id="KW-1185">Reference proteome</keyword>
<evidence type="ECO:0000256" key="3">
    <source>
        <dbReference type="ARBA" id="ARBA00022801"/>
    </source>
</evidence>
<evidence type="ECO:0000313" key="7">
    <source>
        <dbReference type="Proteomes" id="UP000660024"/>
    </source>
</evidence>
<dbReference type="SUPFAM" id="SSF55846">
    <property type="entry name" value="N-acetylmuramoyl-L-alanine amidase-like"/>
    <property type="match status" value="1"/>
</dbReference>
<dbReference type="EC" id="3.5.1.28" evidence="2"/>
<evidence type="ECO:0000256" key="1">
    <source>
        <dbReference type="ARBA" id="ARBA00001561"/>
    </source>
</evidence>
<dbReference type="CDD" id="cd06583">
    <property type="entry name" value="PGRP"/>
    <property type="match status" value="1"/>
</dbReference>
<dbReference type="PROSITE" id="PS51257">
    <property type="entry name" value="PROKAR_LIPOPROTEIN"/>
    <property type="match status" value="1"/>
</dbReference>
<comment type="caution">
    <text evidence="6">The sequence shown here is derived from an EMBL/GenBank/DDBJ whole genome shotgun (WGS) entry which is preliminary data.</text>
</comment>
<comment type="catalytic activity">
    <reaction evidence="1">
        <text>Hydrolyzes the link between N-acetylmuramoyl residues and L-amino acid residues in certain cell-wall glycopeptides.</text>
        <dbReference type="EC" id="3.5.1.28"/>
    </reaction>
</comment>
<dbReference type="InterPro" id="IPR002502">
    <property type="entry name" value="Amidase_domain"/>
</dbReference>
<dbReference type="EMBL" id="JAEHFY010000008">
    <property type="protein sequence ID" value="MBK0382702.1"/>
    <property type="molecule type" value="Genomic_DNA"/>
</dbReference>
<accession>A0ABS1BIJ2</accession>
<reference evidence="6 7" key="1">
    <citation type="submission" date="2020-12" db="EMBL/GenBank/DDBJ databases">
        <title>Bacterial novel species Pedobacter sp. SD-b isolated from soil.</title>
        <authorList>
            <person name="Jung H.-Y."/>
        </authorList>
    </citation>
    <scope>NUCLEOTIDE SEQUENCE [LARGE SCALE GENOMIC DNA]</scope>
    <source>
        <strain evidence="6 7">SD-b</strain>
    </source>
</reference>
<keyword evidence="3" id="KW-0378">Hydrolase</keyword>
<dbReference type="RefSeq" id="WP_200585482.1">
    <property type="nucleotide sequence ID" value="NZ_JAEHFY010000008.1"/>
</dbReference>
<evidence type="ECO:0000313" key="6">
    <source>
        <dbReference type="EMBL" id="MBK0382702.1"/>
    </source>
</evidence>
<dbReference type="Pfam" id="PF01510">
    <property type="entry name" value="Amidase_2"/>
    <property type="match status" value="1"/>
</dbReference>
<dbReference type="InterPro" id="IPR036505">
    <property type="entry name" value="Amidase/PGRP_sf"/>
</dbReference>
<dbReference type="SMART" id="SM00644">
    <property type="entry name" value="Ami_2"/>
    <property type="match status" value="1"/>
</dbReference>
<evidence type="ECO:0000256" key="2">
    <source>
        <dbReference type="ARBA" id="ARBA00011901"/>
    </source>
</evidence>
<proteinExistence type="predicted"/>
<protein>
    <recommendedName>
        <fullName evidence="2">N-acetylmuramoyl-L-alanine amidase</fullName>
        <ecNumber evidence="2">3.5.1.28</ecNumber>
    </recommendedName>
</protein>